<dbReference type="InterPro" id="IPR004111">
    <property type="entry name" value="Repressor_TetR_C"/>
</dbReference>
<dbReference type="SUPFAM" id="SSF48498">
    <property type="entry name" value="Tetracyclin repressor-like, C-terminal domain"/>
    <property type="match status" value="1"/>
</dbReference>
<proteinExistence type="predicted"/>
<dbReference type="PANTHER" id="PTHR30055:SF234">
    <property type="entry name" value="HTH-TYPE TRANSCRIPTIONAL REGULATOR BETI"/>
    <property type="match status" value="1"/>
</dbReference>
<dbReference type="PRINTS" id="PR00455">
    <property type="entry name" value="HTHTETR"/>
</dbReference>
<feature type="DNA-binding region" description="H-T-H motif" evidence="4">
    <location>
        <begin position="25"/>
        <end position="44"/>
    </location>
</feature>
<dbReference type="InterPro" id="IPR036271">
    <property type="entry name" value="Tet_transcr_reg_TetR-rel_C_sf"/>
</dbReference>
<keyword evidence="3" id="KW-0804">Transcription</keyword>
<name>A0ABV6W2N7_9ACTN</name>
<keyword evidence="1" id="KW-0805">Transcription regulation</keyword>
<dbReference type="InterPro" id="IPR009057">
    <property type="entry name" value="Homeodomain-like_sf"/>
</dbReference>
<evidence type="ECO:0000313" key="7">
    <source>
        <dbReference type="Proteomes" id="UP001592531"/>
    </source>
</evidence>
<reference evidence="6 7" key="1">
    <citation type="submission" date="2024-09" db="EMBL/GenBank/DDBJ databases">
        <authorList>
            <person name="Lee S.D."/>
        </authorList>
    </citation>
    <scope>NUCLEOTIDE SEQUENCE [LARGE SCALE GENOMIC DNA]</scope>
    <source>
        <strain evidence="6 7">N8-3</strain>
    </source>
</reference>
<keyword evidence="7" id="KW-1185">Reference proteome</keyword>
<dbReference type="EMBL" id="JBHFAB010000024">
    <property type="protein sequence ID" value="MFC1420259.1"/>
    <property type="molecule type" value="Genomic_DNA"/>
</dbReference>
<dbReference type="PROSITE" id="PS50977">
    <property type="entry name" value="HTH_TETR_2"/>
    <property type="match status" value="1"/>
</dbReference>
<evidence type="ECO:0000256" key="4">
    <source>
        <dbReference type="PROSITE-ProRule" id="PRU00335"/>
    </source>
</evidence>
<feature type="domain" description="HTH tetR-type" evidence="5">
    <location>
        <begin position="2"/>
        <end position="62"/>
    </location>
</feature>
<sequence length="227" mass="23811">MADRKQEILDAALLIADERGLAGVSMRAVAERVGVTPMALYPHVGSKSALLDGMVGRLLGGLVPAMAAEQDWADQLSAYARQAREMTRLHPWAATLLFGRPAVTAEAVRFVDAIYTALLAAGVPPALVPRIERLVSTFMLGFGASQAGGRFGQGALDPRGRRGQLPEGDLPGHAALARWLDCPVDWTAEFEADLADLRRMIAAIAAEAAAGAEAETEAGTGTEPGQG</sequence>
<dbReference type="InterPro" id="IPR001647">
    <property type="entry name" value="HTH_TetR"/>
</dbReference>
<dbReference type="Proteomes" id="UP001592531">
    <property type="component" value="Unassembled WGS sequence"/>
</dbReference>
<organism evidence="6 7">
    <name type="scientific">Streptacidiphilus cavernicola</name>
    <dbReference type="NCBI Taxonomy" id="3342716"/>
    <lineage>
        <taxon>Bacteria</taxon>
        <taxon>Bacillati</taxon>
        <taxon>Actinomycetota</taxon>
        <taxon>Actinomycetes</taxon>
        <taxon>Kitasatosporales</taxon>
        <taxon>Streptomycetaceae</taxon>
        <taxon>Streptacidiphilus</taxon>
    </lineage>
</organism>
<gene>
    <name evidence="6" type="ORF">ACEZDE_26975</name>
</gene>
<dbReference type="Pfam" id="PF02909">
    <property type="entry name" value="TetR_C_1"/>
    <property type="match status" value="1"/>
</dbReference>
<keyword evidence="2 4" id="KW-0238">DNA-binding</keyword>
<comment type="caution">
    <text evidence="6">The sequence shown here is derived from an EMBL/GenBank/DDBJ whole genome shotgun (WGS) entry which is preliminary data.</text>
</comment>
<dbReference type="Pfam" id="PF00440">
    <property type="entry name" value="TetR_N"/>
    <property type="match status" value="1"/>
</dbReference>
<evidence type="ECO:0000256" key="1">
    <source>
        <dbReference type="ARBA" id="ARBA00023015"/>
    </source>
</evidence>
<dbReference type="PANTHER" id="PTHR30055">
    <property type="entry name" value="HTH-TYPE TRANSCRIPTIONAL REGULATOR RUTR"/>
    <property type="match status" value="1"/>
</dbReference>
<evidence type="ECO:0000256" key="3">
    <source>
        <dbReference type="ARBA" id="ARBA00023163"/>
    </source>
</evidence>
<evidence type="ECO:0000259" key="5">
    <source>
        <dbReference type="PROSITE" id="PS50977"/>
    </source>
</evidence>
<dbReference type="InterPro" id="IPR050109">
    <property type="entry name" value="HTH-type_TetR-like_transc_reg"/>
</dbReference>
<dbReference type="Gene3D" id="1.10.357.10">
    <property type="entry name" value="Tetracycline Repressor, domain 2"/>
    <property type="match status" value="1"/>
</dbReference>
<accession>A0ABV6W2N7</accession>
<dbReference type="Gene3D" id="1.10.10.60">
    <property type="entry name" value="Homeodomain-like"/>
    <property type="match status" value="1"/>
</dbReference>
<evidence type="ECO:0000313" key="6">
    <source>
        <dbReference type="EMBL" id="MFC1420259.1"/>
    </source>
</evidence>
<dbReference type="SUPFAM" id="SSF46689">
    <property type="entry name" value="Homeodomain-like"/>
    <property type="match status" value="1"/>
</dbReference>
<evidence type="ECO:0000256" key="2">
    <source>
        <dbReference type="ARBA" id="ARBA00023125"/>
    </source>
</evidence>
<dbReference type="RefSeq" id="WP_380541145.1">
    <property type="nucleotide sequence ID" value="NZ_JBHFAB010000024.1"/>
</dbReference>
<protein>
    <submittedName>
        <fullName evidence="6">TetR/AcrR family transcriptional regulator</fullName>
    </submittedName>
</protein>